<evidence type="ECO:0000313" key="1">
    <source>
        <dbReference type="EMBL" id="KAJ3804139.1"/>
    </source>
</evidence>
<organism evidence="1 2">
    <name type="scientific">Lentinula aff. lateritia</name>
    <dbReference type="NCBI Taxonomy" id="2804960"/>
    <lineage>
        <taxon>Eukaryota</taxon>
        <taxon>Fungi</taxon>
        <taxon>Dikarya</taxon>
        <taxon>Basidiomycota</taxon>
        <taxon>Agaricomycotina</taxon>
        <taxon>Agaricomycetes</taxon>
        <taxon>Agaricomycetidae</taxon>
        <taxon>Agaricales</taxon>
        <taxon>Marasmiineae</taxon>
        <taxon>Omphalotaceae</taxon>
        <taxon>Lentinula</taxon>
    </lineage>
</organism>
<dbReference type="EMBL" id="MU796262">
    <property type="protein sequence ID" value="KAJ3804139.1"/>
    <property type="molecule type" value="Genomic_DNA"/>
</dbReference>
<gene>
    <name evidence="1" type="ORF">F5876DRAFT_83695</name>
</gene>
<protein>
    <submittedName>
        <fullName evidence="1">Uncharacterized protein</fullName>
    </submittedName>
</protein>
<dbReference type="Proteomes" id="UP001163835">
    <property type="component" value="Unassembled WGS sequence"/>
</dbReference>
<sequence>MAALVVLRNRPSSSIGTRKRQQKHIWTIEILSTTWGTTLQQWRVITDVFQSQRLKDSSKDISCYSAFTSLQMQILNANTPEGQPRQKVNQLSHIIAEKWRGMTEEERVAAMEDEIVVLHERRENKELGMWHNTDISATHDSSMTVSHVKEELTRLAARTGDECILVVTQGSLLRFHPSETYCSSEKSESFLSMRLQGV</sequence>
<proteinExistence type="predicted"/>
<keyword evidence="2" id="KW-1185">Reference proteome</keyword>
<name>A0ACC1THH1_9AGAR</name>
<evidence type="ECO:0000313" key="2">
    <source>
        <dbReference type="Proteomes" id="UP001163835"/>
    </source>
</evidence>
<comment type="caution">
    <text evidence="1">The sequence shown here is derived from an EMBL/GenBank/DDBJ whole genome shotgun (WGS) entry which is preliminary data.</text>
</comment>
<reference evidence="1" key="1">
    <citation type="submission" date="2022-09" db="EMBL/GenBank/DDBJ databases">
        <title>A Global Phylogenomic Analysis of the Shiitake Genus Lentinula.</title>
        <authorList>
            <consortium name="DOE Joint Genome Institute"/>
            <person name="Sierra-Patev S."/>
            <person name="Min B."/>
            <person name="Naranjo-Ortiz M."/>
            <person name="Looney B."/>
            <person name="Konkel Z."/>
            <person name="Slot J.C."/>
            <person name="Sakamoto Y."/>
            <person name="Steenwyk J.L."/>
            <person name="Rokas A."/>
            <person name="Carro J."/>
            <person name="Camarero S."/>
            <person name="Ferreira P."/>
            <person name="Molpeceres G."/>
            <person name="Ruiz-Duenas F.J."/>
            <person name="Serrano A."/>
            <person name="Henrissat B."/>
            <person name="Drula E."/>
            <person name="Hughes K.W."/>
            <person name="Mata J.L."/>
            <person name="Ishikawa N.K."/>
            <person name="Vargas-Isla R."/>
            <person name="Ushijima S."/>
            <person name="Smith C.A."/>
            <person name="Ahrendt S."/>
            <person name="Andreopoulos W."/>
            <person name="He G."/>
            <person name="Labutti K."/>
            <person name="Lipzen A."/>
            <person name="Ng V."/>
            <person name="Riley R."/>
            <person name="Sandor L."/>
            <person name="Barry K."/>
            <person name="Martinez A.T."/>
            <person name="Xiao Y."/>
            <person name="Gibbons J.G."/>
            <person name="Terashima K."/>
            <person name="Grigoriev I.V."/>
            <person name="Hibbett D.S."/>
        </authorList>
    </citation>
    <scope>NUCLEOTIDE SEQUENCE</scope>
    <source>
        <strain evidence="1">TMI1499</strain>
    </source>
</reference>
<accession>A0ACC1THH1</accession>